<accession>A0A3S5ALN1</accession>
<gene>
    <name evidence="2" type="ORF">PXEA_LOCUS13147</name>
</gene>
<proteinExistence type="predicted"/>
<evidence type="ECO:0000313" key="3">
    <source>
        <dbReference type="Proteomes" id="UP000784294"/>
    </source>
</evidence>
<comment type="caution">
    <text evidence="2">The sequence shown here is derived from an EMBL/GenBank/DDBJ whole genome shotgun (WGS) entry which is preliminary data.</text>
</comment>
<organism evidence="2 3">
    <name type="scientific">Protopolystoma xenopodis</name>
    <dbReference type="NCBI Taxonomy" id="117903"/>
    <lineage>
        <taxon>Eukaryota</taxon>
        <taxon>Metazoa</taxon>
        <taxon>Spiralia</taxon>
        <taxon>Lophotrochozoa</taxon>
        <taxon>Platyhelminthes</taxon>
        <taxon>Monogenea</taxon>
        <taxon>Polyopisthocotylea</taxon>
        <taxon>Polystomatidea</taxon>
        <taxon>Polystomatidae</taxon>
        <taxon>Protopolystoma</taxon>
    </lineage>
</organism>
<dbReference type="EMBL" id="CAAALY010042839">
    <property type="protein sequence ID" value="VEL19707.1"/>
    <property type="molecule type" value="Genomic_DNA"/>
</dbReference>
<reference evidence="2" key="1">
    <citation type="submission" date="2018-11" db="EMBL/GenBank/DDBJ databases">
        <authorList>
            <consortium name="Pathogen Informatics"/>
        </authorList>
    </citation>
    <scope>NUCLEOTIDE SEQUENCE</scope>
</reference>
<protein>
    <submittedName>
        <fullName evidence="2">Uncharacterized protein</fullName>
    </submittedName>
</protein>
<feature type="region of interest" description="Disordered" evidence="1">
    <location>
        <begin position="21"/>
        <end position="42"/>
    </location>
</feature>
<dbReference type="AlphaFoldDB" id="A0A3S5ALN1"/>
<sequence>MQYAQTLADAAAAAAKEVIETTDASGLSPLGEEERNTPGEQEASFTAVTGIPSLPESGLPRTNGQILQMTIDGKAQSMAKSTGSLNSK</sequence>
<dbReference type="Proteomes" id="UP000784294">
    <property type="component" value="Unassembled WGS sequence"/>
</dbReference>
<name>A0A3S5ALN1_9PLAT</name>
<evidence type="ECO:0000256" key="1">
    <source>
        <dbReference type="SAM" id="MobiDB-lite"/>
    </source>
</evidence>
<keyword evidence="3" id="KW-1185">Reference proteome</keyword>
<evidence type="ECO:0000313" key="2">
    <source>
        <dbReference type="EMBL" id="VEL19707.1"/>
    </source>
</evidence>